<dbReference type="SMART" id="SM00181">
    <property type="entry name" value="EGF"/>
    <property type="match status" value="12"/>
</dbReference>
<feature type="transmembrane region" description="Helical" evidence="2">
    <location>
        <begin position="1853"/>
        <end position="1872"/>
    </location>
</feature>
<feature type="transmembrane region" description="Helical" evidence="2">
    <location>
        <begin position="360"/>
        <end position="380"/>
    </location>
</feature>
<feature type="domain" description="EGF-like" evidence="4">
    <location>
        <begin position="1040"/>
        <end position="1100"/>
    </location>
</feature>
<feature type="domain" description="EGF-like" evidence="4">
    <location>
        <begin position="2373"/>
        <end position="2413"/>
    </location>
</feature>
<accession>A0ABP0HIJ6</accession>
<dbReference type="InterPro" id="IPR000742">
    <property type="entry name" value="EGF"/>
</dbReference>
<feature type="domain" description="EGF-like" evidence="4">
    <location>
        <begin position="2314"/>
        <end position="2364"/>
    </location>
</feature>
<feature type="domain" description="EGF-like" evidence="4">
    <location>
        <begin position="2497"/>
        <end position="2542"/>
    </location>
</feature>
<keyword evidence="2" id="KW-1133">Transmembrane helix</keyword>
<feature type="transmembrane region" description="Helical" evidence="2">
    <location>
        <begin position="1717"/>
        <end position="1735"/>
    </location>
</feature>
<keyword evidence="6" id="KW-1185">Reference proteome</keyword>
<feature type="transmembrane region" description="Helical" evidence="2">
    <location>
        <begin position="71"/>
        <end position="93"/>
    </location>
</feature>
<feature type="domain" description="EGF-like" evidence="4">
    <location>
        <begin position="2558"/>
        <end position="2620"/>
    </location>
</feature>
<evidence type="ECO:0000256" key="3">
    <source>
        <dbReference type="SAM" id="SignalP"/>
    </source>
</evidence>
<evidence type="ECO:0000259" key="4">
    <source>
        <dbReference type="SMART" id="SM00181"/>
    </source>
</evidence>
<feature type="domain" description="EGF-like" evidence="4">
    <location>
        <begin position="775"/>
        <end position="835"/>
    </location>
</feature>
<reference evidence="5 6" key="1">
    <citation type="submission" date="2024-02" db="EMBL/GenBank/DDBJ databases">
        <authorList>
            <person name="Chen Y."/>
            <person name="Shah S."/>
            <person name="Dougan E. K."/>
            <person name="Thang M."/>
            <person name="Chan C."/>
        </authorList>
    </citation>
    <scope>NUCLEOTIDE SEQUENCE [LARGE SCALE GENOMIC DNA]</scope>
</reference>
<feature type="chain" id="PRO_5046570225" evidence="3">
    <location>
        <begin position="19"/>
        <end position="3095"/>
    </location>
</feature>
<comment type="caution">
    <text evidence="5">The sequence shown here is derived from an EMBL/GenBank/DDBJ whole genome shotgun (WGS) entry which is preliminary data.</text>
</comment>
<keyword evidence="2" id="KW-0812">Transmembrane</keyword>
<evidence type="ECO:0000313" key="5">
    <source>
        <dbReference type="EMBL" id="CAK8989925.1"/>
    </source>
</evidence>
<feature type="domain" description="EGF-like" evidence="4">
    <location>
        <begin position="2450"/>
        <end position="2481"/>
    </location>
</feature>
<evidence type="ECO:0000256" key="2">
    <source>
        <dbReference type="SAM" id="Phobius"/>
    </source>
</evidence>
<protein>
    <submittedName>
        <fullName evidence="5">Neurogenic locus notch homolog protein 1 (Notch 1) (Motch A) (MT14) (p300) [Cleaved into: Notch 1 extracellular truncation (NEXT)</fullName>
    </submittedName>
</protein>
<feature type="region of interest" description="Disordered" evidence="1">
    <location>
        <begin position="103"/>
        <end position="129"/>
    </location>
</feature>
<keyword evidence="3" id="KW-0732">Signal</keyword>
<name>A0ABP0HIJ6_9DINO</name>
<feature type="transmembrane region" description="Helical" evidence="2">
    <location>
        <begin position="225"/>
        <end position="246"/>
    </location>
</feature>
<feature type="domain" description="EGF-like" evidence="4">
    <location>
        <begin position="695"/>
        <end position="758"/>
    </location>
</feature>
<evidence type="ECO:0000313" key="6">
    <source>
        <dbReference type="Proteomes" id="UP001642464"/>
    </source>
</evidence>
<evidence type="ECO:0000256" key="1">
    <source>
        <dbReference type="SAM" id="MobiDB-lite"/>
    </source>
</evidence>
<feature type="transmembrane region" description="Helical" evidence="2">
    <location>
        <begin position="1756"/>
        <end position="1780"/>
    </location>
</feature>
<feature type="transmembrane region" description="Helical" evidence="2">
    <location>
        <begin position="1981"/>
        <end position="2005"/>
    </location>
</feature>
<feature type="domain" description="EGF-like" evidence="4">
    <location>
        <begin position="2236"/>
        <end position="2296"/>
    </location>
</feature>
<dbReference type="Proteomes" id="UP001642464">
    <property type="component" value="Unassembled WGS sequence"/>
</dbReference>
<feature type="transmembrane region" description="Helical" evidence="2">
    <location>
        <begin position="266"/>
        <end position="286"/>
    </location>
</feature>
<feature type="transmembrane region" description="Helical" evidence="2">
    <location>
        <begin position="147"/>
        <end position="167"/>
    </location>
</feature>
<feature type="domain" description="EGF-like" evidence="4">
    <location>
        <begin position="881"/>
        <end position="925"/>
    </location>
</feature>
<feature type="transmembrane region" description="Helical" evidence="2">
    <location>
        <begin position="1800"/>
        <end position="1823"/>
    </location>
</feature>
<sequence length="3095" mass="338211">MWPAVLVLLLRATFAIRAADETRDLHPRYHVPNVTADVASGVGEEEFTSVTRVDHCVGANLGDHLDVASRILLPICVAWLCISVVVAFILLLWRPSALTAEPEAIGSPHPETADAPEVTQNAGDSKTSKPEAISWPRVAFDSITSSLAGMVGFVGFQKIVVARVVALSDTCDLLSLENILLYITVALSVTAVVAIIMFLAVDYLRRLAIHAAQRKGYRLTMEPKELRQTGLGIVILLLALVMLLLYACVIIKESQGPEGQDDLDKFWVFVEIAAGGATLVIFYQNLRGLHRSPKMQFDSARHGDHKLNLQQFLNLETQEARDAPAPCSSFARALQWLAGEDLPLLAFKGTRRAFFPEQPWAPLTHAICGLLVFGVFPLILELCVERFFAFPDLVELKSTTGNIAEIGAMHGEVEIPSLELRTLLNPKPWPKKYVFLGADVPAKLQVRTSFHKTSKVRLCCGEHPCSEAILKHKLIKLFDQPVDVDVPHHLASNCTLSLLGFSSQAVTNVMVALKPKREHNFCDCSLVGCTCCDGYSGSVRFKSILKKLISPDNFRNLSGICVAASCDTIQHTNGQKGSDCGCADGFVGDVKWDGPVPTGACIWEPCAIENSTFRDGNCTCMDGFVGQITWESSKWSGWCRAAECKIPNSNRRPGKACKCKDGFLGSIDWDGGRPIDKCDPAPCDVNNSNQKPGPSCQCEAKFVGGITWNESTPVGTCEPASCEGDKLNGLPGRDCQCKDGYTGEPEKHHDILRDSGCQAAPCKIANSTGDGPGCKCKRGFEGVINWTGTVASGSCTPAGCDIPNSNKMPGPQCQCSEWYEGKIHWLEHGADGRCTPRACRGKLLNGVAGPGCACADGYTGHVRPIARKAHGRWPTLALDGECEPAPCNMKNSNNISGPECGCADGFIFNGSGPVWNGSVLQGSCEAAPCNIANSNRKPGAQCACAFAFEGDITWRLHHASGECRPLRCVGNNVNGVDGPGCGCKDGCVGTVHVKRQVNQTWDDWDEKLLSEVFYDALEGRCEPAPCDIENSNHEFGQACRCRAGYYGAITWNGSMPDGRCKPAPCYIPNSNQESGLSCRCMDGYEGKISWSDDQPSGTCVATPCQVPNSDFAAGPGCRCLPGFYGQITWQGNTVEGECLPLPACAASVVHTTWLQAQLNTSKGHACHAGQQLIFFGHASTGARKIEWKFAHSQPSSKCKWMFSRPDEEEYDQYRGQEDGAWYEDDYFYDDHDSYAYDDVTQLYSEVVPALPMECSDQAPVARCNAKFHYIITSKRAFQYTCADGVETLQSTPEAVQFRAHQCGYDLIQWEAAVILKEPGPHPSLQIPTCGIKGQDGRASLQCGEVPDGELLPGGCLHMREPAVFKFEVHKDVDVEGKLVLDQWETWSQLYVVKFFDNGWSAIHSHDETVSSNWSTSFWWTDGKYFSMNLPGWTGSLEEGDFVGQRTEGGTYLGPSGQFRLRSVALPSWWASTFEGRAARANDINIDELAGCKLTHYQNGTCYQVVVSSTVHIFQSEEGACPRAWGRMEDAMEDAEDEFYKFAYSSFGTQTYENPTTHFGEVACSPFAMRRQLQLEIQEVHNGTLSGAVVVADMETPCRKVLRFVMDASRFLLCQHIMDEEWEALSHVLVWVEARLVAEGSVARGMQQRERERGVKFIVVLSPDCFNLAGAVRAIDDATDLDVQDAVWMPGHQVEEDCLSTWGDTFLGLKRILWPLDWVWLCLSGVLAVGILLWMPSALRVDGVGSGFQDANLKPCAWYRAVVQSLTSHAAGIVAFCGFQYLVVTKILMTSDPCEPFSLPNILLCVTLFLSTIAVFASGLFLCVDYLRRLAILTAQQKGCRLTLEARVMEKTGLGRAILVLTGLMTLLYFLEISREAYYDEKDDVLWYLGVLLQSAGGCGTVALSYTNLRALHRSPKVPYDSACRRARQDKTLEEFLQEQSGQTASWLPAWVVKGLQSFGGDDLALVAAHGSRQAFFPQERFLPLLHVLAALLLIGCFPLGVYVVMGQLFVAPRLNDLKGLTGSLTEVSYFDQSDASGWQLLGSSNSSGGSVVRQFVLLMDANTEKIQVTPQYQRVSSLRLCCGSCSTQKLNHSLVKFHDKPVQFDVKRGTSKTCTLSLLGLSSGVMTNVSFYLAPKKDLHLCDCQGRVCKCCEGYRGEWDFREWNDTTFAKLDGKLCVGAPCVGEKLNGLPGPECQCKDSYFGQPKLIGHAYTDAGCNAAPCNLANSNQLPGTRCACASGFVGNISWNGATPSGYCSPAECRVVNSTQAPGHQCRCSNGFNGSITWDGPEATGNCTAARCDVPHSNKEPGLSCECGDKYVGQISWSGSTALGTCEPAPCRGQKLNSLPGPDCQCTDGYTGQPTKHGDSLMDDGCEAAPCNIPNTTGDGPHCRCKDGFQGEINWEGVVPTGHCKPAPCKVLNSNQMPGLECACLRGTVGNISWDRMRAFGPCKNIKCSGAYMNGVEGPDCRCADGYYGNLFPSALYIDPEGKEFGPHEWKGACTPARCTVENSNGVPGLLCQCRSGYAGDIFWNGSVSQGNCTPALCSIPNSNKEKGLDCKCTSGYIGHITWSGRVPSGTCRAAPCRVPQSDFAAGPQCRCLPGFYGQISWEEEAAKGECLPLPQCSSKLIHTTWLKTQLEDLEGHLCDAGQRLVFHGRQCAEEAHKIQWTLVESQPDGRCRWKLSGKEGHACGLDHSNDKIHQLFSSVAPAPPLECSIQVALPRCDLQFQYAITSHKASSYACRGEVGNMSPAPPQAPQALQFRGRLCSYDLIQWEKVSIWKHSGENQSLALEACELKGSHDAPLSCGEIPHGEHLPHGCLHLQEPAVFTLQHSDFSYSMKLFESGMSIVRRLGHEGAGRSSYGTHGWYTDGNHLSLRMPAMFEDGAEFFLVADGDDGSEFMSPDEELELKLLTSHTLPLWWTSALQADASSERAAHQIDSLWQCELSHYERGTCYHAKIGRGVMIWNTSESMCQGDFDHVGQDVKDKGSYYTFARSGHGTQTYANTQECLPFARRRELQVEIGELHGDAQPGALALANMETPCRITLRFVSNAAVLAKCKEKADAEWDVHTEDESINQIESMFDFDDDEEEEED</sequence>
<feature type="domain" description="EGF-like" evidence="4">
    <location>
        <begin position="556"/>
        <end position="602"/>
    </location>
</feature>
<gene>
    <name evidence="5" type="ORF">SCF082_LOCUS2029</name>
</gene>
<organism evidence="5 6">
    <name type="scientific">Durusdinium trenchii</name>
    <dbReference type="NCBI Taxonomy" id="1381693"/>
    <lineage>
        <taxon>Eukaryota</taxon>
        <taxon>Sar</taxon>
        <taxon>Alveolata</taxon>
        <taxon>Dinophyceae</taxon>
        <taxon>Suessiales</taxon>
        <taxon>Symbiodiniaceae</taxon>
        <taxon>Durusdinium</taxon>
    </lineage>
</organism>
<feature type="transmembrane region" description="Helical" evidence="2">
    <location>
        <begin position="1884"/>
        <end position="1906"/>
    </location>
</feature>
<proteinExistence type="predicted"/>
<feature type="signal peptide" evidence="3">
    <location>
        <begin position="1"/>
        <end position="18"/>
    </location>
</feature>
<dbReference type="EMBL" id="CAXAMM010001002">
    <property type="protein sequence ID" value="CAK8989925.1"/>
    <property type="molecule type" value="Genomic_DNA"/>
</dbReference>
<feature type="domain" description="EGF-like" evidence="4">
    <location>
        <begin position="638"/>
        <end position="679"/>
    </location>
</feature>
<feature type="transmembrane region" description="Helical" evidence="2">
    <location>
        <begin position="179"/>
        <end position="204"/>
    </location>
</feature>
<keyword evidence="2" id="KW-0472">Membrane</keyword>